<sequence length="412" mass="43847">MRRGTPKYWRRTHQRRCDCRGAPSPDHPPSGHVPWGKIPAGCCRRADRPHRYELPHFLVGNRPAPPAPVCQDTSSDSCCSTLFIILVTGYVRLCVKPPLASAGGFHPSIPPAVSTLCERKIGCQGVCGRSLRVTRCVNLTHVFVIFSSEIFIYHTGMLAADNSIRTARSPVSYILILLLGLFAGSVSGIVGTGGSIILLPALAWAFGPQAAVPIMAIAATMSNISKVILWRNAINLRALGCYCLPGIPASIIGASLLWAMPVRLSSLCIGLFFLLLIPLRHLARQRAFSLNDSQLAVAGGVVGFLTGVVFSTGPLTLPLFAGYGLLKGALLATESAASLVIYLTKAATFGVVGALPLSVLCAGLMVGLTQVAGVYIGKRFVLRLSDALFNRLVDGMMLIAGLSLLWETLPAH</sequence>
<proteinExistence type="inferred from homology"/>
<dbReference type="HOGENOM" id="CLU_666880_0_0_6"/>
<feature type="transmembrane region" description="Helical" evidence="8">
    <location>
        <begin position="264"/>
        <end position="283"/>
    </location>
</feature>
<dbReference type="EMBL" id="CP002038">
    <property type="protein sequence ID" value="ADM97190.1"/>
    <property type="molecule type" value="Genomic_DNA"/>
</dbReference>
<evidence type="ECO:0000256" key="6">
    <source>
        <dbReference type="ARBA" id="ARBA00022989"/>
    </source>
</evidence>
<reference evidence="9 10" key="1">
    <citation type="journal article" date="2011" name="J. Bacteriol.">
        <title>Genome sequence of the plant-pathogenic bacterium Dickeya dadantii 3937.</title>
        <authorList>
            <person name="Glasner J.D."/>
            <person name="Yang C.H."/>
            <person name="Reverchon S."/>
            <person name="Hugouvieux-Cotte-Pattat N."/>
            <person name="Condemine G."/>
            <person name="Bohin J.P."/>
            <person name="Van Gijsegem F."/>
            <person name="Yang S."/>
            <person name="Franza T."/>
            <person name="Expert D."/>
            <person name="Plunkett G. III"/>
            <person name="San Francisco M.J."/>
            <person name="Charkowski A.O."/>
            <person name="Py B."/>
            <person name="Bell K."/>
            <person name="Rauscher L."/>
            <person name="Rodriguez-Palenzuela P."/>
            <person name="Toussaint A."/>
            <person name="Holeva M.C."/>
            <person name="He S.Y."/>
            <person name="Douet V."/>
            <person name="Boccara M."/>
            <person name="Blanco C."/>
            <person name="Toth I."/>
            <person name="Anderson B.D."/>
            <person name="Biehl B.S."/>
            <person name="Mau B."/>
            <person name="Flynn S.M."/>
            <person name="Barras F."/>
            <person name="Lindeberg M."/>
            <person name="Birch P.R."/>
            <person name="Tsuyumu S."/>
            <person name="Shi X."/>
            <person name="Hibbing M."/>
            <person name="Yap M.N."/>
            <person name="Carpentier M."/>
            <person name="Dassa E."/>
            <person name="Umehara M."/>
            <person name="Kim J.F."/>
            <person name="Rusch M."/>
            <person name="Soni P."/>
            <person name="Mayhew G.F."/>
            <person name="Fouts D.E."/>
            <person name="Gill S.R."/>
            <person name="Blattner F.R."/>
            <person name="Keen N.T."/>
            <person name="Perna N.T."/>
        </authorList>
    </citation>
    <scope>NUCLEOTIDE SEQUENCE [LARGE SCALE GENOMIC DNA]</scope>
    <source>
        <strain evidence="9 10">3937</strain>
    </source>
</reference>
<feature type="transmembrane region" description="Helical" evidence="8">
    <location>
        <begin position="239"/>
        <end position="258"/>
    </location>
</feature>
<gene>
    <name evidence="9" type="ordered locus">Dda3937_01468</name>
</gene>
<evidence type="ECO:0000313" key="9">
    <source>
        <dbReference type="EMBL" id="ADM97190.1"/>
    </source>
</evidence>
<evidence type="ECO:0000256" key="3">
    <source>
        <dbReference type="ARBA" id="ARBA00022448"/>
    </source>
</evidence>
<dbReference type="GO" id="GO:0005886">
    <property type="term" value="C:plasma membrane"/>
    <property type="evidence" value="ECO:0007669"/>
    <property type="project" value="UniProtKB-SubCell"/>
</dbReference>
<evidence type="ECO:0000256" key="8">
    <source>
        <dbReference type="RuleBase" id="RU363041"/>
    </source>
</evidence>
<keyword evidence="10" id="KW-1185">Reference proteome</keyword>
<evidence type="ECO:0000256" key="5">
    <source>
        <dbReference type="ARBA" id="ARBA00022692"/>
    </source>
</evidence>
<dbReference type="PANTHER" id="PTHR30269:SF37">
    <property type="entry name" value="MEMBRANE TRANSPORTER PROTEIN"/>
    <property type="match status" value="1"/>
</dbReference>
<feature type="transmembrane region" description="Helical" evidence="8">
    <location>
        <begin position="295"/>
        <end position="326"/>
    </location>
</feature>
<organism evidence="9 10">
    <name type="scientific">Dickeya dadantii (strain 3937)</name>
    <name type="common">Erwinia chrysanthemi (strain 3937)</name>
    <dbReference type="NCBI Taxonomy" id="198628"/>
    <lineage>
        <taxon>Bacteria</taxon>
        <taxon>Pseudomonadati</taxon>
        <taxon>Pseudomonadota</taxon>
        <taxon>Gammaproteobacteria</taxon>
        <taxon>Enterobacterales</taxon>
        <taxon>Pectobacteriaceae</taxon>
        <taxon>Dickeya</taxon>
    </lineage>
</organism>
<dbReference type="InterPro" id="IPR052017">
    <property type="entry name" value="TSUP"/>
</dbReference>
<keyword evidence="3" id="KW-0813">Transport</keyword>
<keyword evidence="4 8" id="KW-1003">Cell membrane</keyword>
<evidence type="ECO:0000256" key="2">
    <source>
        <dbReference type="ARBA" id="ARBA00009142"/>
    </source>
</evidence>
<dbReference type="InterPro" id="IPR002781">
    <property type="entry name" value="TM_pro_TauE-like"/>
</dbReference>
<evidence type="ECO:0000256" key="1">
    <source>
        <dbReference type="ARBA" id="ARBA00004651"/>
    </source>
</evidence>
<keyword evidence="5 8" id="KW-0812">Transmembrane</keyword>
<evidence type="ECO:0000256" key="4">
    <source>
        <dbReference type="ARBA" id="ARBA00022475"/>
    </source>
</evidence>
<feature type="transmembrane region" description="Helical" evidence="8">
    <location>
        <begin position="196"/>
        <end position="218"/>
    </location>
</feature>
<accession>E0SBP2</accession>
<dbReference type="Proteomes" id="UP000006859">
    <property type="component" value="Chromosome"/>
</dbReference>
<evidence type="ECO:0000256" key="7">
    <source>
        <dbReference type="ARBA" id="ARBA00023136"/>
    </source>
</evidence>
<dbReference type="eggNOG" id="COG0730">
    <property type="taxonomic scope" value="Bacteria"/>
</dbReference>
<dbReference type="Pfam" id="PF01925">
    <property type="entry name" value="TauE"/>
    <property type="match status" value="1"/>
</dbReference>
<keyword evidence="6 8" id="KW-1133">Transmembrane helix</keyword>
<feature type="transmembrane region" description="Helical" evidence="8">
    <location>
        <begin position="171"/>
        <end position="190"/>
    </location>
</feature>
<protein>
    <recommendedName>
        <fullName evidence="8">Probable membrane transporter protein</fullName>
    </recommendedName>
</protein>
<evidence type="ECO:0000313" key="10">
    <source>
        <dbReference type="Proteomes" id="UP000006859"/>
    </source>
</evidence>
<dbReference type="KEGG" id="ddd:Dda3937_01468"/>
<dbReference type="AlphaFoldDB" id="E0SBP2"/>
<keyword evidence="7 8" id="KW-0472">Membrane</keyword>
<comment type="subcellular location">
    <subcellularLocation>
        <location evidence="1 8">Cell membrane</location>
        <topology evidence="1 8">Multi-pass membrane protein</topology>
    </subcellularLocation>
</comment>
<dbReference type="PANTHER" id="PTHR30269">
    <property type="entry name" value="TRANSMEMBRANE PROTEIN YFCA"/>
    <property type="match status" value="1"/>
</dbReference>
<feature type="transmembrane region" description="Helical" evidence="8">
    <location>
        <begin position="388"/>
        <end position="406"/>
    </location>
</feature>
<feature type="transmembrane region" description="Helical" evidence="8">
    <location>
        <begin position="346"/>
        <end position="376"/>
    </location>
</feature>
<comment type="similarity">
    <text evidence="2 8">Belongs to the 4-toluene sulfonate uptake permease (TSUP) (TC 2.A.102) family.</text>
</comment>
<name>E0SBP2_DICD3</name>